<sequence length="526" mass="60147">MVFPFIAALVNGVISRRRTTEVASSSGFKEIWNAWELRGMTFVTWVAYLTADPVAIYSLGIITSKLTKSSDPRADFTLGLTAFWAPFLLLHLGSPDTITAYALEDNELWLRHFLSLLTLAGATFYNFLLAWNGSSLSILTTGMIIAGVVMYGERVWVLWVSSSEKFRDSIPNHSSNLSKLAEEQKLRTAEGFKVVPHEVIEVREAAMENNLEGTDFSSDKESLTKEQMYKRCLGEMLAAQGFITIFQRLFADLLLSLQDRDTSIAILEDKNFQVTFKIIEIELGIMFDVLYTKANVVDTWWGTGRRVMVMLFSVLVLVFFLAVEVHSYSSSPVDLGMTFLLLGVAIFLEAYALMFLALSDQVACWLIKTKKIKALEIINWLQPLRKRQRWSGKMAQFHLLSFCLREKHLFCDRHLKVAKLDKAIAKHLYITHEEETDDLKCLIVEYCKSKKLTGKARGKQVLDKFTQMETLQWSIELEFDESIIIWHIATELCLNPTHPTSLVPSHLEERIQKNIRSYNETSRRFS</sequence>
<organism evidence="1 2">
    <name type="scientific">Melastoma candidum</name>
    <dbReference type="NCBI Taxonomy" id="119954"/>
    <lineage>
        <taxon>Eukaryota</taxon>
        <taxon>Viridiplantae</taxon>
        <taxon>Streptophyta</taxon>
        <taxon>Embryophyta</taxon>
        <taxon>Tracheophyta</taxon>
        <taxon>Spermatophyta</taxon>
        <taxon>Magnoliopsida</taxon>
        <taxon>eudicotyledons</taxon>
        <taxon>Gunneridae</taxon>
        <taxon>Pentapetalae</taxon>
        <taxon>rosids</taxon>
        <taxon>malvids</taxon>
        <taxon>Myrtales</taxon>
        <taxon>Melastomataceae</taxon>
        <taxon>Melastomatoideae</taxon>
        <taxon>Melastomateae</taxon>
        <taxon>Melastoma</taxon>
    </lineage>
</organism>
<dbReference type="EMBL" id="CM042890">
    <property type="protein sequence ID" value="KAI4312720.1"/>
    <property type="molecule type" value="Genomic_DNA"/>
</dbReference>
<proteinExistence type="predicted"/>
<name>A0ACB9LMX8_9MYRT</name>
<dbReference type="Proteomes" id="UP001057402">
    <property type="component" value="Chromosome 11"/>
</dbReference>
<keyword evidence="2" id="KW-1185">Reference proteome</keyword>
<protein>
    <submittedName>
        <fullName evidence="1">Uncharacterized protein</fullName>
    </submittedName>
</protein>
<evidence type="ECO:0000313" key="2">
    <source>
        <dbReference type="Proteomes" id="UP001057402"/>
    </source>
</evidence>
<accession>A0ACB9LMX8</accession>
<comment type="caution">
    <text evidence="1">The sequence shown here is derived from an EMBL/GenBank/DDBJ whole genome shotgun (WGS) entry which is preliminary data.</text>
</comment>
<reference evidence="2" key="1">
    <citation type="journal article" date="2023" name="Front. Plant Sci.">
        <title>Chromosomal-level genome assembly of Melastoma candidum provides insights into trichome evolution.</title>
        <authorList>
            <person name="Zhong Y."/>
            <person name="Wu W."/>
            <person name="Sun C."/>
            <person name="Zou P."/>
            <person name="Liu Y."/>
            <person name="Dai S."/>
            <person name="Zhou R."/>
        </authorList>
    </citation>
    <scope>NUCLEOTIDE SEQUENCE [LARGE SCALE GENOMIC DNA]</scope>
</reference>
<gene>
    <name evidence="1" type="ORF">MLD38_037519</name>
</gene>
<evidence type="ECO:0000313" key="1">
    <source>
        <dbReference type="EMBL" id="KAI4312720.1"/>
    </source>
</evidence>